<dbReference type="PANTHER" id="PTHR15398">
    <property type="entry name" value="BROMODOMAIN-CONTAINING PROTEIN 8"/>
    <property type="match status" value="1"/>
</dbReference>
<evidence type="ECO:0000256" key="1">
    <source>
        <dbReference type="ARBA" id="ARBA00023117"/>
    </source>
</evidence>
<organism evidence="5 6">
    <name type="scientific">Wickerhamomyces pijperi</name>
    <name type="common">Yeast</name>
    <name type="synonym">Pichia pijperi</name>
    <dbReference type="NCBI Taxonomy" id="599730"/>
    <lineage>
        <taxon>Eukaryota</taxon>
        <taxon>Fungi</taxon>
        <taxon>Dikarya</taxon>
        <taxon>Ascomycota</taxon>
        <taxon>Saccharomycotina</taxon>
        <taxon>Saccharomycetes</taxon>
        <taxon>Phaffomycetales</taxon>
        <taxon>Wickerhamomycetaceae</taxon>
        <taxon>Wickerhamomyces</taxon>
    </lineage>
</organism>
<dbReference type="PRINTS" id="PR00503">
    <property type="entry name" value="BROMODOMAIN"/>
</dbReference>
<reference evidence="5" key="2">
    <citation type="submission" date="2021-01" db="EMBL/GenBank/DDBJ databases">
        <authorList>
            <person name="Schikora-Tamarit M.A."/>
        </authorList>
    </citation>
    <scope>NUCLEOTIDE SEQUENCE</scope>
    <source>
        <strain evidence="5">CBS2887</strain>
    </source>
</reference>
<dbReference type="OrthoDB" id="3981115at2759"/>
<feature type="compositionally biased region" description="Polar residues" evidence="3">
    <location>
        <begin position="723"/>
        <end position="737"/>
    </location>
</feature>
<keyword evidence="6" id="KW-1185">Reference proteome</keyword>
<feature type="compositionally biased region" description="Polar residues" evidence="3">
    <location>
        <begin position="334"/>
        <end position="384"/>
    </location>
</feature>
<feature type="region of interest" description="Disordered" evidence="3">
    <location>
        <begin position="474"/>
        <end position="514"/>
    </location>
</feature>
<feature type="domain" description="Bromo" evidence="4">
    <location>
        <begin position="754"/>
        <end position="823"/>
    </location>
</feature>
<dbReference type="InterPro" id="IPR001487">
    <property type="entry name" value="Bromodomain"/>
</dbReference>
<dbReference type="SUPFAM" id="SSF47370">
    <property type="entry name" value="Bromodomain"/>
    <property type="match status" value="1"/>
</dbReference>
<dbReference type="SMART" id="SM00297">
    <property type="entry name" value="BROMO"/>
    <property type="match status" value="1"/>
</dbReference>
<dbReference type="GO" id="GO:0035267">
    <property type="term" value="C:NuA4 histone acetyltransferase complex"/>
    <property type="evidence" value="ECO:0007669"/>
    <property type="project" value="TreeGrafter"/>
</dbReference>
<keyword evidence="1 2" id="KW-0103">Bromodomain</keyword>
<evidence type="ECO:0000313" key="5">
    <source>
        <dbReference type="EMBL" id="KAH3683835.1"/>
    </source>
</evidence>
<dbReference type="Gene3D" id="1.20.920.10">
    <property type="entry name" value="Bromodomain-like"/>
    <property type="match status" value="1"/>
</dbReference>
<evidence type="ECO:0000256" key="3">
    <source>
        <dbReference type="SAM" id="MobiDB-lite"/>
    </source>
</evidence>
<feature type="compositionally biased region" description="Polar residues" evidence="3">
    <location>
        <begin position="283"/>
        <end position="296"/>
    </location>
</feature>
<feature type="region of interest" description="Disordered" evidence="3">
    <location>
        <begin position="541"/>
        <end position="738"/>
    </location>
</feature>
<dbReference type="Pfam" id="PF00439">
    <property type="entry name" value="Bromodomain"/>
    <property type="match status" value="1"/>
</dbReference>
<accession>A0A9P8Q664</accession>
<dbReference type="AlphaFoldDB" id="A0A9P8Q664"/>
<dbReference type="PROSITE" id="PS50014">
    <property type="entry name" value="BROMODOMAIN_2"/>
    <property type="match status" value="1"/>
</dbReference>
<name>A0A9P8Q664_WICPI</name>
<reference evidence="5" key="1">
    <citation type="journal article" date="2021" name="Open Biol.">
        <title>Shared evolutionary footprints suggest mitochondrial oxidative damage underlies multiple complex I losses in fungi.</title>
        <authorList>
            <person name="Schikora-Tamarit M.A."/>
            <person name="Marcet-Houben M."/>
            <person name="Nosek J."/>
            <person name="Gabaldon T."/>
        </authorList>
    </citation>
    <scope>NUCLEOTIDE SEQUENCE</scope>
    <source>
        <strain evidence="5">CBS2887</strain>
    </source>
</reference>
<feature type="compositionally biased region" description="Basic and acidic residues" evidence="3">
    <location>
        <begin position="575"/>
        <end position="599"/>
    </location>
</feature>
<proteinExistence type="predicted"/>
<feature type="compositionally biased region" description="Low complexity" evidence="3">
    <location>
        <begin position="563"/>
        <end position="574"/>
    </location>
</feature>
<feature type="compositionally biased region" description="Basic and acidic residues" evidence="3">
    <location>
        <begin position="650"/>
        <end position="659"/>
    </location>
</feature>
<feature type="compositionally biased region" description="Low complexity" evidence="3">
    <location>
        <begin position="395"/>
        <end position="425"/>
    </location>
</feature>
<dbReference type="PANTHER" id="PTHR15398:SF4">
    <property type="entry name" value="BROMODOMAIN-CONTAINING PROTEIN 8 ISOFORM X1"/>
    <property type="match status" value="1"/>
</dbReference>
<dbReference type="EMBL" id="JAEUBG010002926">
    <property type="protein sequence ID" value="KAH3683835.1"/>
    <property type="molecule type" value="Genomic_DNA"/>
</dbReference>
<feature type="compositionally biased region" description="Basic and acidic residues" evidence="3">
    <location>
        <begin position="615"/>
        <end position="628"/>
    </location>
</feature>
<dbReference type="GO" id="GO:0006325">
    <property type="term" value="P:chromatin organization"/>
    <property type="evidence" value="ECO:0007669"/>
    <property type="project" value="UniProtKB-ARBA"/>
</dbReference>
<feature type="compositionally biased region" description="Acidic residues" evidence="3">
    <location>
        <begin position="688"/>
        <end position="713"/>
    </location>
</feature>
<evidence type="ECO:0000313" key="6">
    <source>
        <dbReference type="Proteomes" id="UP000774326"/>
    </source>
</evidence>
<dbReference type="Proteomes" id="UP000774326">
    <property type="component" value="Unassembled WGS sequence"/>
</dbReference>
<feature type="compositionally biased region" description="Low complexity" evidence="3">
    <location>
        <begin position="502"/>
        <end position="514"/>
    </location>
</feature>
<feature type="region of interest" description="Disordered" evidence="3">
    <location>
        <begin position="269"/>
        <end position="426"/>
    </location>
</feature>
<protein>
    <recommendedName>
        <fullName evidence="4">Bromo domain-containing protein</fullName>
    </recommendedName>
</protein>
<feature type="compositionally biased region" description="Polar residues" evidence="3">
    <location>
        <begin position="304"/>
        <end position="323"/>
    </location>
</feature>
<evidence type="ECO:0000259" key="4">
    <source>
        <dbReference type="PROSITE" id="PS50014"/>
    </source>
</evidence>
<dbReference type="InterPro" id="IPR036427">
    <property type="entry name" value="Bromodomain-like_sf"/>
</dbReference>
<evidence type="ECO:0000256" key="2">
    <source>
        <dbReference type="PROSITE-ProRule" id="PRU00035"/>
    </source>
</evidence>
<gene>
    <name evidence="5" type="ORF">WICPIJ_005209</name>
</gene>
<sequence length="846" mass="91576">MSTTDPKPSHFSDLSSFDMIVLGVIGSLIGDTKSSPMSLSEICNIINKHPLVALVRQNIDYSTASSSSKAAEIRDVIRSIKVLFKGTLAITINENNKDHFDFLMTRESFQEFVKEIEMEYREDMLSDIKGFETQYFEKIQRIEQIEKGELDNSLIDDYQKKRMKSPPAKIGDAKKAQSAALFDHQGVPDTPTTLAIARQSATPELKLQHTSNPMVLTPIKSKPGNIAQTLASNRLASSQRASSASASASVISPSTAPLTPVKLAQLPKHDIKPYPNAKATISPPKSNSPVLPTANVSIPRPVQPSASKSQSTSRKTSVTQVATNADAGDARLNPTPTLPSRNPSVTSTTPATNIKPITTEQQIPATSKASNSTLPSTPVITNPATAIKEQPEPSPSQETPSKSTATAQPIPIPTTISSQSASQIPGSLNIAPQTPVVATAQAINPFYPANNQAQVKAASLAAANSGSGLNIKPLVKPSGALPDISSLKQPSMDSESQEDNTGSSEIVSSSVDSSSVNIGVVDSAASIASRLKRSYDNSIADDESAAGDASVVSEPVSKKIKTSEVAESENNSEVPDVKKDKELDVSMKDNEGSQEKFEDAQESLEAPQGEGEEGEGAKEEAKKLEEPVFRISSNETKDNQETQEEETSDIEMKDAETKPIEPPATTEQPEDVSAPLNNPEVKLNSEEALNDNDTDEEQKQEEQEEKEKEEEGPEPSKKQPEQSKTQSLSRETSSYTTQNKKLNALAQNLLDTLSSHRFATPFLQPVGNSIADYSAIVKESRDFKTLKQMVKDGRIQTKDELKRDILLMFANAVMFNQSETEVAEWAKVLTEENTKVWELFEDSLKD</sequence>
<comment type="caution">
    <text evidence="5">The sequence shown here is derived from an EMBL/GenBank/DDBJ whole genome shotgun (WGS) entry which is preliminary data.</text>
</comment>